<feature type="domain" description="Ig-like" evidence="13">
    <location>
        <begin position="950"/>
        <end position="1035"/>
    </location>
</feature>
<dbReference type="InterPro" id="IPR050958">
    <property type="entry name" value="Cell_Adh-Cytoskel_Orgn"/>
</dbReference>
<evidence type="ECO:0000256" key="1">
    <source>
        <dbReference type="ARBA" id="ARBA00004167"/>
    </source>
</evidence>
<evidence type="ECO:0000256" key="2">
    <source>
        <dbReference type="ARBA" id="ARBA00004613"/>
    </source>
</evidence>
<feature type="domain" description="Ig-like" evidence="13">
    <location>
        <begin position="1225"/>
        <end position="1312"/>
    </location>
</feature>
<dbReference type="FunFam" id="2.60.40.10:FF:000032">
    <property type="entry name" value="palladin isoform X1"/>
    <property type="match status" value="3"/>
</dbReference>
<protein>
    <submittedName>
        <fullName evidence="15">HMCN1 protein</fullName>
    </submittedName>
</protein>
<evidence type="ECO:0000259" key="13">
    <source>
        <dbReference type="PROSITE" id="PS50835"/>
    </source>
</evidence>
<evidence type="ECO:0000256" key="8">
    <source>
        <dbReference type="ARBA" id="ARBA00022989"/>
    </source>
</evidence>
<feature type="domain" description="Ig-like" evidence="13">
    <location>
        <begin position="399"/>
        <end position="484"/>
    </location>
</feature>
<dbReference type="PROSITE" id="PS50835">
    <property type="entry name" value="IG_LIKE"/>
    <property type="match status" value="12"/>
</dbReference>
<dbReference type="InterPro" id="IPR013098">
    <property type="entry name" value="Ig_I-set"/>
</dbReference>
<keyword evidence="12" id="KW-0393">Immunoglobulin domain</keyword>
<dbReference type="GO" id="GO:0007156">
    <property type="term" value="P:homophilic cell adhesion via plasma membrane adhesion molecules"/>
    <property type="evidence" value="ECO:0007669"/>
    <property type="project" value="TreeGrafter"/>
</dbReference>
<evidence type="ECO:0000256" key="7">
    <source>
        <dbReference type="ARBA" id="ARBA00022889"/>
    </source>
</evidence>
<evidence type="ECO:0000256" key="11">
    <source>
        <dbReference type="ARBA" id="ARBA00023180"/>
    </source>
</evidence>
<feature type="domain" description="Ig-like" evidence="13">
    <location>
        <begin position="1134"/>
        <end position="1220"/>
    </location>
</feature>
<keyword evidence="7" id="KW-0130">Cell adhesion</keyword>
<dbReference type="Pfam" id="PF13927">
    <property type="entry name" value="Ig_3"/>
    <property type="match status" value="3"/>
</dbReference>
<keyword evidence="3" id="KW-0964">Secreted</keyword>
<evidence type="ECO:0000256" key="12">
    <source>
        <dbReference type="ARBA" id="ARBA00023319"/>
    </source>
</evidence>
<name>A0A7I4Z0U1_HAECO</name>
<organism evidence="14 15">
    <name type="scientific">Haemonchus contortus</name>
    <name type="common">Barber pole worm</name>
    <dbReference type="NCBI Taxonomy" id="6289"/>
    <lineage>
        <taxon>Eukaryota</taxon>
        <taxon>Metazoa</taxon>
        <taxon>Ecdysozoa</taxon>
        <taxon>Nematoda</taxon>
        <taxon>Chromadorea</taxon>
        <taxon>Rhabditida</taxon>
        <taxon>Rhabditina</taxon>
        <taxon>Rhabditomorpha</taxon>
        <taxon>Strongyloidea</taxon>
        <taxon>Trichostrongylidae</taxon>
        <taxon>Haemonchus</taxon>
    </lineage>
</organism>
<keyword evidence="11" id="KW-0325">Glycoprotein</keyword>
<evidence type="ECO:0000313" key="15">
    <source>
        <dbReference type="WBParaSite" id="HCON_00170810-00001"/>
    </source>
</evidence>
<dbReference type="FunFam" id="2.60.40.10:FF:000017">
    <property type="entry name" value="Down syndrome cell adhesion molecule b"/>
    <property type="match status" value="1"/>
</dbReference>
<feature type="domain" description="Ig-like" evidence="13">
    <location>
        <begin position="765"/>
        <end position="852"/>
    </location>
</feature>
<dbReference type="InterPro" id="IPR007110">
    <property type="entry name" value="Ig-like_dom"/>
</dbReference>
<dbReference type="Pfam" id="PF25106">
    <property type="entry name" value="VWA_4"/>
    <property type="match status" value="1"/>
</dbReference>
<feature type="domain" description="Ig-like" evidence="13">
    <location>
        <begin position="579"/>
        <end position="666"/>
    </location>
</feature>
<dbReference type="Proteomes" id="UP000025227">
    <property type="component" value="Unplaced"/>
</dbReference>
<dbReference type="InterPro" id="IPR056861">
    <property type="entry name" value="HMCN1-like_VWA"/>
</dbReference>
<sequence>IQKALEISLPSSFIYVFTDARSKDYDLKDAVLDMVQEKQSSVVFVMTGDCGNRKHPGFRVYEKIAAASLGQVFYLNKSDVSTVLEYVRHVVKQKKIHLLYEVREYGGTIERIIPVDESMTELILSLSGEKDDKDVLDITLKDPLGRTLKNGDYRQEGWTIDLRNVKLIRLGNPQPGMWQVITNSRLKHTVRVFGHGNVDFKYGFAPKLQERFGMVYLRPVSFRRTYLVVNISGLGSPGIVNKIALLDYFGSPLHEFNASLLKDTDQIYSAGPFLPPIILFFVQISGEDKRGYKFQRIAPTAIGTVTASRLRVYMNTTISVVEATAVNITCYIESVSPFTVFWKKNSDYIGGPLFYRVTDVAVWSIPRTALLDSGYYYCIVANDHGNYSAKTLLDVKGLPPLFAGRANFSAFNGRAAFLHCEIWSSSDVNVNWLRHGTTVLNNADTVVHPNGTLHIFQTSPNDAGLYVCQARNSGGITHQSIMLRIVNIPKVSVSPRIIYFLPHSNFNISCHIDGDLALWPQWFYNGSRIDANYKYHVSFRNDLIVRDPTLDDVGLYECQAISVAGINTDTAKAFVAVAPRVELKQSKSVVEKGGSVNFECTILEGTPLPELIWFKDEKELSHGDKGSIVITGKHLKISRVHESDAGSYSCALHNIAGTVVDVAKLAVGKEPSIVPSPSIVEVDIGKEVALQCNAVGHPSSTITWQRDRVPLVLPNYSRYTLLADGYLFITNAQLVDQTSFTCTAKNNHGEQSKTTLIVVSGLVSPVLGHVPPEEQLIEGGNLRLSCIVVGGIPKPDIKWFRDGAPIEPGSLPIIEGDGGSVLIRNGSPSDAGKYTCTAVSPAGNATLNVDVRIITPPTIDASLSNKFMRVTAGEAVALGCFARGYPSPRISWRKDNLEVIDSDSIRISNGGRSLKIMVSRREHAGLWVCSAENEAGIEKLEIFLDVWFSPSVQISFEADAELLGDSVTLECRVTGNPLPSITWRKGGYPVVDDGTHVIHNVANLTISHLEAHNPGNYTCLAKNDVGFAESTVLIDVLVPPSIDREHVDLSPRLHIGQTLLLSCNANGIPEAAVKWYVNGSEISSSTNGIEVGFSNEFIKISNITQQDEGTYECVARNLVGNDTIFYTVRVVQVPTIPTGGAQTVVEGKLASIECAAEGHPPPIISWLRNGIRVESGIQGVRYDTEDKMLIITDVRSSDSGIYVCEATNEAGIARQAYTLEVLVSPRIVSTSPVKSLVRSGSPFSLECGVRGYPEPIVSWSLNGVSIHEQTRGTIIENNGTLTVETASSDSPLTYKCTADNGAGHDEVTYEIHVITALEARFRTINSTEGEPTTLGCDIVSGSFRIHWFKDDISLLAMSKVVFNEGRTALKLFSTKLTDEGKYVCIVENSAGRAVKISQLYVNDCTETWTRKNSEH</sequence>
<feature type="domain" description="Ig-like" evidence="13">
    <location>
        <begin position="489"/>
        <end position="576"/>
    </location>
</feature>
<dbReference type="InterPro" id="IPR003599">
    <property type="entry name" value="Ig_sub"/>
</dbReference>
<feature type="domain" description="Ig-like" evidence="13">
    <location>
        <begin position="857"/>
        <end position="945"/>
    </location>
</feature>
<keyword evidence="5" id="KW-0732">Signal</keyword>
<dbReference type="InterPro" id="IPR013151">
    <property type="entry name" value="Immunoglobulin_dom"/>
</dbReference>
<dbReference type="SMART" id="SM00408">
    <property type="entry name" value="IGc2"/>
    <property type="match status" value="12"/>
</dbReference>
<keyword evidence="10" id="KW-1015">Disulfide bond</keyword>
<feature type="domain" description="Ig-like" evidence="13">
    <location>
        <begin position="1040"/>
        <end position="1131"/>
    </location>
</feature>
<evidence type="ECO:0000256" key="3">
    <source>
        <dbReference type="ARBA" id="ARBA00022525"/>
    </source>
</evidence>
<keyword evidence="4" id="KW-0812">Transmembrane</keyword>
<evidence type="ECO:0000256" key="6">
    <source>
        <dbReference type="ARBA" id="ARBA00022737"/>
    </source>
</evidence>
<dbReference type="SUPFAM" id="SSF48726">
    <property type="entry name" value="Immunoglobulin"/>
    <property type="match status" value="12"/>
</dbReference>
<keyword evidence="9" id="KW-0472">Membrane</keyword>
<keyword evidence="14" id="KW-1185">Reference proteome</keyword>
<dbReference type="GO" id="GO:0005576">
    <property type="term" value="C:extracellular region"/>
    <property type="evidence" value="ECO:0007669"/>
    <property type="project" value="UniProtKB-SubCell"/>
</dbReference>
<dbReference type="CDD" id="cd00096">
    <property type="entry name" value="Ig"/>
    <property type="match status" value="4"/>
</dbReference>
<dbReference type="OrthoDB" id="5985519at2759"/>
<evidence type="ECO:0000256" key="4">
    <source>
        <dbReference type="ARBA" id="ARBA00022692"/>
    </source>
</evidence>
<dbReference type="GO" id="GO:0005886">
    <property type="term" value="C:plasma membrane"/>
    <property type="evidence" value="ECO:0007669"/>
    <property type="project" value="TreeGrafter"/>
</dbReference>
<keyword evidence="8" id="KW-1133">Transmembrane helix</keyword>
<dbReference type="Pfam" id="PF23560">
    <property type="entry name" value="GBD_Hemicentin"/>
    <property type="match status" value="1"/>
</dbReference>
<dbReference type="InterPro" id="IPR013783">
    <property type="entry name" value="Ig-like_fold"/>
</dbReference>
<proteinExistence type="predicted"/>
<dbReference type="PANTHER" id="PTHR45080">
    <property type="entry name" value="CONTACTIN 5"/>
    <property type="match status" value="1"/>
</dbReference>
<evidence type="ECO:0000256" key="10">
    <source>
        <dbReference type="ARBA" id="ARBA00023157"/>
    </source>
</evidence>
<feature type="domain" description="Ig-like" evidence="13">
    <location>
        <begin position="1328"/>
        <end position="1397"/>
    </location>
</feature>
<dbReference type="SMART" id="SM00409">
    <property type="entry name" value="IG"/>
    <property type="match status" value="12"/>
</dbReference>
<feature type="domain" description="Ig-like" evidence="13">
    <location>
        <begin position="671"/>
        <end position="760"/>
    </location>
</feature>
<dbReference type="InterPro" id="IPR036179">
    <property type="entry name" value="Ig-like_dom_sf"/>
</dbReference>
<keyword evidence="6" id="KW-0677">Repeat</keyword>
<dbReference type="InterPro" id="IPR003598">
    <property type="entry name" value="Ig_sub2"/>
</dbReference>
<feature type="domain" description="Ig-like" evidence="13">
    <location>
        <begin position="299"/>
        <end position="394"/>
    </location>
</feature>
<accession>A0A7I4Z0U1</accession>
<dbReference type="Pfam" id="PF00047">
    <property type="entry name" value="ig"/>
    <property type="match status" value="1"/>
</dbReference>
<dbReference type="WBParaSite" id="HCON_00170810-00001">
    <property type="protein sequence ID" value="HCON_00170810-00001"/>
    <property type="gene ID" value="HCON_00170810"/>
</dbReference>
<dbReference type="InterPro" id="IPR056475">
    <property type="entry name" value="GBD_Hemicentin/VWA7"/>
</dbReference>
<reference evidence="15" key="1">
    <citation type="submission" date="2020-12" db="UniProtKB">
        <authorList>
            <consortium name="WormBaseParasite"/>
        </authorList>
    </citation>
    <scope>IDENTIFICATION</scope>
    <source>
        <strain evidence="15">MHco3</strain>
    </source>
</reference>
<comment type="subcellular location">
    <subcellularLocation>
        <location evidence="1">Membrane</location>
        <topology evidence="1">Single-pass membrane protein</topology>
    </subcellularLocation>
    <subcellularLocation>
        <location evidence="2">Secreted</location>
    </subcellularLocation>
</comment>
<dbReference type="Gene3D" id="2.60.40.10">
    <property type="entry name" value="Immunoglobulins"/>
    <property type="match status" value="12"/>
</dbReference>
<dbReference type="OMA" id="WNNQGES"/>
<evidence type="ECO:0000313" key="14">
    <source>
        <dbReference type="Proteomes" id="UP000025227"/>
    </source>
</evidence>
<dbReference type="PANTHER" id="PTHR45080:SF32">
    <property type="entry name" value="MAM DOMAIN CONTAINING GLYCOSYLPHOSPHATIDYLINOSITOL ANCHOR 1"/>
    <property type="match status" value="1"/>
</dbReference>
<dbReference type="Pfam" id="PF07679">
    <property type="entry name" value="I-set"/>
    <property type="match status" value="7"/>
</dbReference>
<evidence type="ECO:0000256" key="9">
    <source>
        <dbReference type="ARBA" id="ARBA00023136"/>
    </source>
</evidence>
<evidence type="ECO:0000256" key="5">
    <source>
        <dbReference type="ARBA" id="ARBA00022729"/>
    </source>
</evidence>